<evidence type="ECO:0000313" key="3">
    <source>
        <dbReference type="EMBL" id="QNQ09415.1"/>
    </source>
</evidence>
<evidence type="ECO:0000313" key="4">
    <source>
        <dbReference type="Proteomes" id="UP000516148"/>
    </source>
</evidence>
<keyword evidence="2" id="KW-1133">Transmembrane helix</keyword>
<gene>
    <name evidence="3" type="ORF">H3Z74_22655</name>
</gene>
<reference evidence="3 4" key="1">
    <citation type="submission" date="2020-09" db="EMBL/GenBank/DDBJ databases">
        <title>Sphingomonas sp., a new species isolated from pork steak.</title>
        <authorList>
            <person name="Heidler von Heilborn D."/>
        </authorList>
    </citation>
    <scope>NUCLEOTIDE SEQUENCE [LARGE SCALE GENOMIC DNA]</scope>
    <source>
        <strain evidence="4">S8-3T</strain>
    </source>
</reference>
<evidence type="ECO:0000256" key="1">
    <source>
        <dbReference type="SAM" id="MobiDB-lite"/>
    </source>
</evidence>
<dbReference type="Proteomes" id="UP000516148">
    <property type="component" value="Chromosome"/>
</dbReference>
<keyword evidence="2" id="KW-0472">Membrane</keyword>
<feature type="compositionally biased region" description="Low complexity" evidence="1">
    <location>
        <begin position="59"/>
        <end position="69"/>
    </location>
</feature>
<organism evidence="3 4">
    <name type="scientific">Sphingomonas alpina</name>
    <dbReference type="NCBI Taxonomy" id="653931"/>
    <lineage>
        <taxon>Bacteria</taxon>
        <taxon>Pseudomonadati</taxon>
        <taxon>Pseudomonadota</taxon>
        <taxon>Alphaproteobacteria</taxon>
        <taxon>Sphingomonadales</taxon>
        <taxon>Sphingomonadaceae</taxon>
        <taxon>Sphingomonas</taxon>
    </lineage>
</organism>
<evidence type="ECO:0008006" key="5">
    <source>
        <dbReference type="Google" id="ProtNLM"/>
    </source>
</evidence>
<name>A0A7H0LIB2_9SPHN</name>
<keyword evidence="2" id="KW-0812">Transmembrane</keyword>
<dbReference type="EMBL" id="CP061038">
    <property type="protein sequence ID" value="QNQ09415.1"/>
    <property type="molecule type" value="Genomic_DNA"/>
</dbReference>
<sequence length="205" mass="21061">MAAQSTITIVPLILIAVFAVIVIIGIWWGIKRKRDRVAAQAVTEEHRKTIDAQAADTQPASPAAVASPPPATVVAPEAVAPPPVAPPAPPPPLADEPIVAAAAFDASPAALAADMVANSPVEPVLAGAITQLKGLGPKLAAQLAELGVTRVDQIAAMSPAEIEELDAKLGTFKGRIARDRWVEQAKLLTAGDRAAYEAEFGKLGG</sequence>
<evidence type="ECO:0000256" key="2">
    <source>
        <dbReference type="SAM" id="Phobius"/>
    </source>
</evidence>
<protein>
    <recommendedName>
        <fullName evidence="5">50S ribosomal protein L21</fullName>
    </recommendedName>
</protein>
<proteinExistence type="predicted"/>
<feature type="transmembrane region" description="Helical" evidence="2">
    <location>
        <begin position="6"/>
        <end position="30"/>
    </location>
</feature>
<accession>A0A7H0LIB2</accession>
<keyword evidence="4" id="KW-1185">Reference proteome</keyword>
<dbReference type="RefSeq" id="WP_187761729.1">
    <property type="nucleotide sequence ID" value="NZ_CP061038.1"/>
</dbReference>
<dbReference type="KEGG" id="spap:H3Z74_22655"/>
<dbReference type="Gene3D" id="1.10.150.20">
    <property type="entry name" value="5' to 3' exonuclease, C-terminal subdomain"/>
    <property type="match status" value="1"/>
</dbReference>
<feature type="region of interest" description="Disordered" evidence="1">
    <location>
        <begin position="49"/>
        <end position="69"/>
    </location>
</feature>
<dbReference type="AlphaFoldDB" id="A0A7H0LIB2"/>